<keyword evidence="2" id="KW-0614">Plasmid</keyword>
<geneLocation type="plasmid" evidence="2 3">
    <name>unnamed4</name>
</geneLocation>
<dbReference type="Proteomes" id="UP000662986">
    <property type="component" value="Plasmid unnamed4"/>
</dbReference>
<evidence type="ECO:0000313" key="3">
    <source>
        <dbReference type="Proteomes" id="UP000662986"/>
    </source>
</evidence>
<feature type="region of interest" description="Disordered" evidence="1">
    <location>
        <begin position="364"/>
        <end position="397"/>
    </location>
</feature>
<protein>
    <recommendedName>
        <fullName evidence="4">Core-binding (CB) domain-containing protein</fullName>
    </recommendedName>
</protein>
<gene>
    <name evidence="2" type="ORF">JWS13_03515</name>
</gene>
<organism evidence="2 3">
    <name type="scientific">Rhodococcus pseudokoreensis</name>
    <dbReference type="NCBI Taxonomy" id="2811421"/>
    <lineage>
        <taxon>Bacteria</taxon>
        <taxon>Bacillati</taxon>
        <taxon>Actinomycetota</taxon>
        <taxon>Actinomycetes</taxon>
        <taxon>Mycobacteriales</taxon>
        <taxon>Nocardiaceae</taxon>
        <taxon>Rhodococcus</taxon>
    </lineage>
</organism>
<reference evidence="2 3" key="1">
    <citation type="journal article" date="2021" name="Microbiol. Resour. Announc.">
        <title>Complete Genome Sequences of Two Rhodococcus sp. Strains with Large and Linear Chromosomes, Isolated from Apple Rhizosphere.</title>
        <authorList>
            <person name="Benning S."/>
            <person name="Brugnone N."/>
            <person name="Siani R."/>
            <person name="Kublik S."/>
            <person name="Schloter M."/>
            <person name="Rad V."/>
        </authorList>
    </citation>
    <scope>NUCLEOTIDE SEQUENCE [LARGE SCALE GENOMIC DNA]</scope>
    <source>
        <strain evidence="2 3">R79</strain>
    </source>
</reference>
<keyword evidence="3" id="KW-1185">Reference proteome</keyword>
<name>A0A974VZ45_9NOCA</name>
<feature type="compositionally biased region" description="Polar residues" evidence="1">
    <location>
        <begin position="382"/>
        <end position="397"/>
    </location>
</feature>
<dbReference type="EMBL" id="CP070615">
    <property type="protein sequence ID" value="QSE87722.1"/>
    <property type="molecule type" value="Genomic_DNA"/>
</dbReference>
<proteinExistence type="predicted"/>
<evidence type="ECO:0000313" key="2">
    <source>
        <dbReference type="EMBL" id="QSE87722.1"/>
    </source>
</evidence>
<accession>A0A974VZ45</accession>
<feature type="compositionally biased region" description="Basic and acidic residues" evidence="1">
    <location>
        <begin position="370"/>
        <end position="380"/>
    </location>
</feature>
<evidence type="ECO:0000256" key="1">
    <source>
        <dbReference type="SAM" id="MobiDB-lite"/>
    </source>
</evidence>
<reference evidence="2 3" key="2">
    <citation type="journal article" date="2022" name="Arch. Microbiol.">
        <title>Rhodococcus pseudokoreensis sp. nov. isolated from the rhizosphere of young M26 apple rootstocks.</title>
        <authorList>
            <person name="Kampfer P."/>
            <person name="Glaeser S.P."/>
            <person name="Blom J."/>
            <person name="Wolf J."/>
            <person name="Benning S."/>
            <person name="Schloter M."/>
            <person name="Neumann-Schaal M."/>
        </authorList>
    </citation>
    <scope>NUCLEOTIDE SEQUENCE [LARGE SCALE GENOMIC DNA]</scope>
    <source>
        <strain evidence="2 3">R79</strain>
    </source>
</reference>
<sequence>MTFIEESGRRSKVYDFTTLPVGPELQRWMAQVFADTTGPRGRAKRVSTAEHYYGALRKFAAVLTSVDSPPTVPGDIIPAHVAAFRLALAPGSFNAQIQRLRTLVRHDTELHAQTRSAIAEGRLPRRPLPTIRAYTDDDRQQILTAARGDIRRARERIRAGQELLARYRRGEPDRRSQEERIGRVLDVLDLTGELPRLPCGQIPDSVQALGGVRVLLPMLCLTRMEATAFAVLLVDMTGENFGTVIDWPAVHFRPDGGFGEPAVALVEETKPRRGPAREHMVVAVEDLPAGLAGILDGDSEERRLFRSPLRVYLLLLELSALARRHGGLTRAFSYVGMSVGRNHDRWLSSMRSYYVGCWGERHGFPRPPGRRPDQSCKDRTALNPQPTAGQVKPNVSTQRLRQTAIERHRRPVAHSRATMNDYYLRRSPQVAAESRDIVREALNDEVSKARAVQTVPVFTPGFLDRAQSDSAGAAAEMGVDIDTLTRILAREQDTVVASCVDHRDSPYTEPGTPCDASFLQCLLCPNARALPHQLPIQVATHDRLAALRTNLNPQTWDRRYAEPFARLTDLLGHYSVEDRDTARHRLSPEDRQLLDDLMNGRLDLR</sequence>
<evidence type="ECO:0008006" key="4">
    <source>
        <dbReference type="Google" id="ProtNLM"/>
    </source>
</evidence>